<dbReference type="Pfam" id="PF00722">
    <property type="entry name" value="Glyco_hydro_16"/>
    <property type="match status" value="1"/>
</dbReference>
<evidence type="ECO:0000313" key="6">
    <source>
        <dbReference type="Proteomes" id="UP000095284"/>
    </source>
</evidence>
<evidence type="ECO:0000313" key="8">
    <source>
        <dbReference type="WBParaSite" id="BXY_0528200.1"/>
    </source>
</evidence>
<dbReference type="EMBL" id="CAJFDI010000005">
    <property type="protein sequence ID" value="CAD5230352.1"/>
    <property type="molecule type" value="Genomic_DNA"/>
</dbReference>
<dbReference type="InterPro" id="IPR050546">
    <property type="entry name" value="Glycosyl_Hydrlase_16"/>
</dbReference>
<dbReference type="Proteomes" id="UP000582659">
    <property type="component" value="Unassembled WGS sequence"/>
</dbReference>
<dbReference type="PANTHER" id="PTHR10963:SF55">
    <property type="entry name" value="GLYCOSIDE HYDROLASE FAMILY 16 PROTEIN"/>
    <property type="match status" value="1"/>
</dbReference>
<evidence type="ECO:0000259" key="3">
    <source>
        <dbReference type="PROSITE" id="PS51762"/>
    </source>
</evidence>
<name>A0A1I7RX19_BURXY</name>
<evidence type="ECO:0000313" key="4">
    <source>
        <dbReference type="EMBL" id="CAD5230352.1"/>
    </source>
</evidence>
<dbReference type="InterPro" id="IPR000757">
    <property type="entry name" value="Beta-glucanase-like"/>
</dbReference>
<dbReference type="PROSITE" id="PS51762">
    <property type="entry name" value="GH16_2"/>
    <property type="match status" value="1"/>
</dbReference>
<dbReference type="InterPro" id="IPR013320">
    <property type="entry name" value="ConA-like_dom_sf"/>
</dbReference>
<dbReference type="SUPFAM" id="SSF49899">
    <property type="entry name" value="Concanavalin A-like lectins/glucanases"/>
    <property type="match status" value="1"/>
</dbReference>
<dbReference type="Gene3D" id="2.60.120.200">
    <property type="match status" value="1"/>
</dbReference>
<proteinExistence type="inferred from homology"/>
<reference evidence="5" key="2">
    <citation type="submission" date="2020-08" db="EMBL/GenBank/DDBJ databases">
        <authorList>
            <person name="Kikuchi T."/>
        </authorList>
    </citation>
    <scope>NUCLEOTIDE SEQUENCE</scope>
    <source>
        <strain evidence="4">Ka4C1</strain>
    </source>
</reference>
<dbReference type="OrthoDB" id="4781at2759"/>
<evidence type="ECO:0000313" key="7">
    <source>
        <dbReference type="Proteomes" id="UP000659654"/>
    </source>
</evidence>
<dbReference type="Proteomes" id="UP000095284">
    <property type="component" value="Unplaced"/>
</dbReference>
<evidence type="ECO:0000256" key="1">
    <source>
        <dbReference type="ARBA" id="ARBA00006865"/>
    </source>
</evidence>
<feature type="signal peptide" evidence="2">
    <location>
        <begin position="1"/>
        <end position="15"/>
    </location>
</feature>
<feature type="chain" id="PRO_5035399614" evidence="2">
    <location>
        <begin position="16"/>
        <end position="251"/>
    </location>
</feature>
<dbReference type="WBParaSite" id="BXY_0528200.1">
    <property type="protein sequence ID" value="BXY_0528200.1"/>
    <property type="gene ID" value="BXY_0528200"/>
</dbReference>
<dbReference type="GO" id="GO:0004553">
    <property type="term" value="F:hydrolase activity, hydrolyzing O-glycosyl compounds"/>
    <property type="evidence" value="ECO:0007669"/>
    <property type="project" value="InterPro"/>
</dbReference>
<dbReference type="AlphaFoldDB" id="A0A1I7RX19"/>
<organism evidence="6 8">
    <name type="scientific">Bursaphelenchus xylophilus</name>
    <name type="common">Pinewood nematode worm</name>
    <name type="synonym">Aphelenchoides xylophilus</name>
    <dbReference type="NCBI Taxonomy" id="6326"/>
    <lineage>
        <taxon>Eukaryota</taxon>
        <taxon>Metazoa</taxon>
        <taxon>Ecdysozoa</taxon>
        <taxon>Nematoda</taxon>
        <taxon>Chromadorea</taxon>
        <taxon>Rhabditida</taxon>
        <taxon>Tylenchina</taxon>
        <taxon>Tylenchomorpha</taxon>
        <taxon>Aphelenchoidea</taxon>
        <taxon>Aphelenchoididae</taxon>
        <taxon>Bursaphelenchus</taxon>
    </lineage>
</organism>
<gene>
    <name evidence="4" type="ORF">BXYJ_LOCUS10944</name>
</gene>
<protein>
    <submittedName>
        <fullName evidence="4">(pine wood nematode) hypothetical protein</fullName>
    </submittedName>
    <submittedName>
        <fullName evidence="8">GH16 domain-containing protein</fullName>
    </submittedName>
</protein>
<sequence length="251" mass="28870">MKLILILCAVPVAYSGVIWEDNFDNLDRNKWSFERGNNNGWGNAELQCYTDRNENVRVENGHLVIEARRENLDGCAFTSARMITRDKFAFRYGTIEARIKLPNLRNGLWPAFWMLGAENPTWPDQGEIDIMEAGPAEAIAAGTVNRKILGTFHWNHKGQHAQYGRELLLPFDITADFHNYKLTWSPTEIRMYFDGQEYMVFDTRPLPVFQKRFYFVLNLAVGGNFPNIHDPNGITAPLPAQLLVDYVRVSR</sequence>
<dbReference type="SMR" id="A0A1I7RX19"/>
<comment type="similarity">
    <text evidence="1">Belongs to the glycosyl hydrolase 16 family.</text>
</comment>
<evidence type="ECO:0000256" key="2">
    <source>
        <dbReference type="SAM" id="SignalP"/>
    </source>
</evidence>
<evidence type="ECO:0000313" key="5">
    <source>
        <dbReference type="EMBL" id="CAG9121270.1"/>
    </source>
</evidence>
<accession>A0A1I7RX19</accession>
<dbReference type="GO" id="GO:0005975">
    <property type="term" value="P:carbohydrate metabolic process"/>
    <property type="evidence" value="ECO:0007669"/>
    <property type="project" value="InterPro"/>
</dbReference>
<dbReference type="CDD" id="cd08023">
    <property type="entry name" value="GH16_laminarinase_like"/>
    <property type="match status" value="1"/>
</dbReference>
<keyword evidence="7" id="KW-1185">Reference proteome</keyword>
<reference evidence="8" key="1">
    <citation type="submission" date="2016-11" db="UniProtKB">
        <authorList>
            <consortium name="WormBaseParasite"/>
        </authorList>
    </citation>
    <scope>IDENTIFICATION</scope>
</reference>
<dbReference type="PANTHER" id="PTHR10963">
    <property type="entry name" value="GLYCOSYL HYDROLASE-RELATED"/>
    <property type="match status" value="1"/>
</dbReference>
<dbReference type="EMBL" id="CAJFCV020000005">
    <property type="protein sequence ID" value="CAG9121270.1"/>
    <property type="molecule type" value="Genomic_DNA"/>
</dbReference>
<dbReference type="Proteomes" id="UP000659654">
    <property type="component" value="Unassembled WGS sequence"/>
</dbReference>
<feature type="domain" description="GH16" evidence="3">
    <location>
        <begin position="12"/>
        <end position="251"/>
    </location>
</feature>
<keyword evidence="2" id="KW-0732">Signal</keyword>